<evidence type="ECO:0000313" key="2">
    <source>
        <dbReference type="Proteomes" id="UP000257109"/>
    </source>
</evidence>
<proteinExistence type="predicted"/>
<gene>
    <name evidence="1" type="ORF">CR513_34846</name>
</gene>
<dbReference type="Proteomes" id="UP000257109">
    <property type="component" value="Unassembled WGS sequence"/>
</dbReference>
<feature type="non-terminal residue" evidence="1">
    <location>
        <position position="1"/>
    </location>
</feature>
<name>A0A371G0T2_MUCPR</name>
<dbReference type="EMBL" id="QJKJ01007135">
    <property type="protein sequence ID" value="RDX84141.1"/>
    <property type="molecule type" value="Genomic_DNA"/>
</dbReference>
<protein>
    <submittedName>
        <fullName evidence="1">Uncharacterized protein</fullName>
    </submittedName>
</protein>
<comment type="caution">
    <text evidence="1">The sequence shown here is derived from an EMBL/GenBank/DDBJ whole genome shotgun (WGS) entry which is preliminary data.</text>
</comment>
<evidence type="ECO:0000313" key="1">
    <source>
        <dbReference type="EMBL" id="RDX84141.1"/>
    </source>
</evidence>
<organism evidence="1 2">
    <name type="scientific">Mucuna pruriens</name>
    <name type="common">Velvet bean</name>
    <name type="synonym">Dolichos pruriens</name>
    <dbReference type="NCBI Taxonomy" id="157652"/>
    <lineage>
        <taxon>Eukaryota</taxon>
        <taxon>Viridiplantae</taxon>
        <taxon>Streptophyta</taxon>
        <taxon>Embryophyta</taxon>
        <taxon>Tracheophyta</taxon>
        <taxon>Spermatophyta</taxon>
        <taxon>Magnoliopsida</taxon>
        <taxon>eudicotyledons</taxon>
        <taxon>Gunneridae</taxon>
        <taxon>Pentapetalae</taxon>
        <taxon>rosids</taxon>
        <taxon>fabids</taxon>
        <taxon>Fabales</taxon>
        <taxon>Fabaceae</taxon>
        <taxon>Papilionoideae</taxon>
        <taxon>50 kb inversion clade</taxon>
        <taxon>NPAAA clade</taxon>
        <taxon>indigoferoid/millettioid clade</taxon>
        <taxon>Phaseoleae</taxon>
        <taxon>Mucuna</taxon>
    </lineage>
</organism>
<dbReference type="OrthoDB" id="1433600at2759"/>
<reference evidence="1" key="1">
    <citation type="submission" date="2018-05" db="EMBL/GenBank/DDBJ databases">
        <title>Draft genome of Mucuna pruriens seed.</title>
        <authorList>
            <person name="Nnadi N.E."/>
            <person name="Vos R."/>
            <person name="Hasami M.H."/>
            <person name="Devisetty U.K."/>
            <person name="Aguiy J.C."/>
        </authorList>
    </citation>
    <scope>NUCLEOTIDE SEQUENCE [LARGE SCALE GENOMIC DNA]</scope>
    <source>
        <tissue evidence="1">Seed</tissue>
    </source>
</reference>
<dbReference type="AlphaFoldDB" id="A0A371G0T2"/>
<keyword evidence="2" id="KW-1185">Reference proteome</keyword>
<sequence>MYHDLSHNNTIEYHDIVLRSIFEDGVYIFDSMVMFCNNRKTNIRVLRSNEDDNYIVDSIDFGHNYNMENNGRVSRVELANQESIKNLEMFTIQEEMDQSLDSILSSIFDYLMARQVKF</sequence>
<accession>A0A371G0T2</accession>